<proteinExistence type="inferred from homology"/>
<keyword evidence="5" id="KW-0997">Cell inner membrane</keyword>
<keyword evidence="5" id="KW-0813">Transport</keyword>
<dbReference type="InterPro" id="IPR045275">
    <property type="entry name" value="MscS_archaea/bacteria_type"/>
</dbReference>
<dbReference type="PANTHER" id="PTHR30221:SF8">
    <property type="entry name" value="SMALL-CONDUCTANCE MECHANOSENSITIVE CHANNEL"/>
    <property type="match status" value="1"/>
</dbReference>
<comment type="function">
    <text evidence="5">Mechanosensitive channel that participates in the regulation of osmotic pressure changes within the cell, opening in response to stretch forces in the membrane lipid bilayer, without the need for other proteins. Contributes to normal resistance to hypoosmotic shock. Forms an ion channel of 1.0 nanosiemens conductance with a slight preference for anions.</text>
</comment>
<dbReference type="PANTHER" id="PTHR30221">
    <property type="entry name" value="SMALL-CONDUCTANCE MECHANOSENSITIVE CHANNEL"/>
    <property type="match status" value="1"/>
</dbReference>
<comment type="similarity">
    <text evidence="5">Belongs to the MscS (TC 1.A.23) family.</text>
</comment>
<comment type="caution">
    <text evidence="8">The sequence shown here is derived from an EMBL/GenBank/DDBJ whole genome shotgun (WGS) entry which is preliminary data.</text>
</comment>
<evidence type="ECO:0000256" key="5">
    <source>
        <dbReference type="RuleBase" id="RU369025"/>
    </source>
</evidence>
<keyword evidence="5" id="KW-0407">Ion channel</keyword>
<gene>
    <name evidence="8" type="ORF">QE399_002376</name>
</gene>
<evidence type="ECO:0000313" key="8">
    <source>
        <dbReference type="EMBL" id="MDR6214687.1"/>
    </source>
</evidence>
<comment type="subcellular location">
    <subcellularLocation>
        <location evidence="5">Cell inner membrane</location>
        <topology evidence="5">Multi-pass membrane protein</topology>
    </subcellularLocation>
    <subcellularLocation>
        <location evidence="1">Membrane</location>
    </subcellularLocation>
</comment>
<feature type="transmembrane region" description="Helical" evidence="5">
    <location>
        <begin position="90"/>
        <end position="111"/>
    </location>
</feature>
<dbReference type="Proteomes" id="UP001267710">
    <property type="component" value="Unassembled WGS sequence"/>
</dbReference>
<name>A0ABU1IBV4_9BURK</name>
<dbReference type="EMBL" id="JAVIZX010000001">
    <property type="protein sequence ID" value="MDR6214687.1"/>
    <property type="molecule type" value="Genomic_DNA"/>
</dbReference>
<dbReference type="Gene3D" id="2.30.30.60">
    <property type="match status" value="1"/>
</dbReference>
<feature type="domain" description="Mechanosensitive ion channel MscS" evidence="7">
    <location>
        <begin position="142"/>
        <end position="209"/>
    </location>
</feature>
<evidence type="ECO:0000259" key="7">
    <source>
        <dbReference type="Pfam" id="PF00924"/>
    </source>
</evidence>
<keyword evidence="3 5" id="KW-1133">Transmembrane helix</keyword>
<keyword evidence="2 5" id="KW-0812">Transmembrane</keyword>
<keyword evidence="9" id="KW-1185">Reference proteome</keyword>
<dbReference type="SUPFAM" id="SSF50182">
    <property type="entry name" value="Sm-like ribonucleoproteins"/>
    <property type="match status" value="1"/>
</dbReference>
<dbReference type="InterPro" id="IPR023408">
    <property type="entry name" value="MscS_beta-dom_sf"/>
</dbReference>
<dbReference type="InterPro" id="IPR010920">
    <property type="entry name" value="LSM_dom_sf"/>
</dbReference>
<feature type="region of interest" description="Disordered" evidence="6">
    <location>
        <begin position="1"/>
        <end position="21"/>
    </location>
</feature>
<evidence type="ECO:0000256" key="2">
    <source>
        <dbReference type="ARBA" id="ARBA00022692"/>
    </source>
</evidence>
<sequence>MGATHRAAPSLPIQTPRRARSPAPLLPVTDSTAMLLRFKNHLPPWIQDWLDIIVPGIQILAIVIAALLLQRLLRRLLRRAGEHYHWPIELVVTVNGLLRWIILGSTVLLVLERLGVSATVLWTAFTGFATVGAVAFFAAWSVLSNLFCALLIFTVGPFRLGDYIEVLDTAEKPGAKGRVVDINLLYTTLEDFGADDEHPAFIQVPNALMFQRVVRRWKGTPPPAAATVPAEPATPAATAPAAAPTPPAGLPPAL</sequence>
<protein>
    <recommendedName>
        <fullName evidence="5">Small-conductance mechanosensitive channel</fullName>
    </recommendedName>
</protein>
<comment type="subunit">
    <text evidence="5">Homoheptamer.</text>
</comment>
<accession>A0ABU1IBV4</accession>
<comment type="caution">
    <text evidence="5">Lacks conserved residue(s) required for the propagation of feature annotation.</text>
</comment>
<feature type="transmembrane region" description="Helical" evidence="5">
    <location>
        <begin position="49"/>
        <end position="69"/>
    </location>
</feature>
<feature type="compositionally biased region" description="Pro residues" evidence="6">
    <location>
        <begin position="243"/>
        <end position="254"/>
    </location>
</feature>
<evidence type="ECO:0000256" key="6">
    <source>
        <dbReference type="SAM" id="MobiDB-lite"/>
    </source>
</evidence>
<evidence type="ECO:0000313" key="9">
    <source>
        <dbReference type="Proteomes" id="UP001267710"/>
    </source>
</evidence>
<evidence type="ECO:0000256" key="4">
    <source>
        <dbReference type="ARBA" id="ARBA00023136"/>
    </source>
</evidence>
<reference evidence="8 9" key="1">
    <citation type="submission" date="2023-08" db="EMBL/GenBank/DDBJ databases">
        <title>Functional and genomic diversity of the sorghum phyllosphere microbiome.</title>
        <authorList>
            <person name="Shade A."/>
        </authorList>
    </citation>
    <scope>NUCLEOTIDE SEQUENCE [LARGE SCALE GENOMIC DNA]</scope>
    <source>
        <strain evidence="8 9">SORGH_AS_0335</strain>
    </source>
</reference>
<feature type="region of interest" description="Disordered" evidence="6">
    <location>
        <begin position="221"/>
        <end position="254"/>
    </location>
</feature>
<evidence type="ECO:0000256" key="1">
    <source>
        <dbReference type="ARBA" id="ARBA00004370"/>
    </source>
</evidence>
<feature type="compositionally biased region" description="Low complexity" evidence="6">
    <location>
        <begin position="225"/>
        <end position="242"/>
    </location>
</feature>
<evidence type="ECO:0000256" key="3">
    <source>
        <dbReference type="ARBA" id="ARBA00022989"/>
    </source>
</evidence>
<dbReference type="Gene3D" id="1.10.287.1260">
    <property type="match status" value="1"/>
</dbReference>
<keyword evidence="4 5" id="KW-0472">Membrane</keyword>
<dbReference type="InterPro" id="IPR006685">
    <property type="entry name" value="MscS_channel_2nd"/>
</dbReference>
<keyword evidence="5" id="KW-0406">Ion transport</keyword>
<organism evidence="8 9">
    <name type="scientific">Paracidovorax wautersii</name>
    <dbReference type="NCBI Taxonomy" id="1177982"/>
    <lineage>
        <taxon>Bacteria</taxon>
        <taxon>Pseudomonadati</taxon>
        <taxon>Pseudomonadota</taxon>
        <taxon>Betaproteobacteria</taxon>
        <taxon>Burkholderiales</taxon>
        <taxon>Comamonadaceae</taxon>
        <taxon>Paracidovorax</taxon>
    </lineage>
</organism>
<keyword evidence="5" id="KW-1003">Cell membrane</keyword>
<dbReference type="Pfam" id="PF00924">
    <property type="entry name" value="MS_channel_2nd"/>
    <property type="match status" value="1"/>
</dbReference>
<feature type="transmembrane region" description="Helical" evidence="5">
    <location>
        <begin position="131"/>
        <end position="153"/>
    </location>
</feature>